<evidence type="ECO:0000313" key="2">
    <source>
        <dbReference type="EMBL" id="OBH55795.1"/>
    </source>
</evidence>
<protein>
    <submittedName>
        <fullName evidence="2">Uncharacterized protein</fullName>
    </submittedName>
</protein>
<comment type="caution">
    <text evidence="2">The sequence shown here is derived from an EMBL/GenBank/DDBJ whole genome shotgun (WGS) entry which is preliminary data.</text>
</comment>
<proteinExistence type="predicted"/>
<feature type="transmembrane region" description="Helical" evidence="1">
    <location>
        <begin position="6"/>
        <end position="28"/>
    </location>
</feature>
<dbReference type="EMBL" id="LZJS01000133">
    <property type="protein sequence ID" value="OBH55795.1"/>
    <property type="molecule type" value="Genomic_DNA"/>
</dbReference>
<accession>A0A1A2RVM8</accession>
<keyword evidence="1" id="KW-1133">Transmembrane helix</keyword>
<evidence type="ECO:0000313" key="3">
    <source>
        <dbReference type="Proteomes" id="UP000093861"/>
    </source>
</evidence>
<feature type="transmembrane region" description="Helical" evidence="1">
    <location>
        <begin position="40"/>
        <end position="58"/>
    </location>
</feature>
<keyword evidence="1" id="KW-0812">Transmembrane</keyword>
<dbReference type="Proteomes" id="UP000093861">
    <property type="component" value="Unassembled WGS sequence"/>
</dbReference>
<dbReference type="RefSeq" id="WP_064953526.1">
    <property type="nucleotide sequence ID" value="NZ_LZJS01000133.1"/>
</dbReference>
<name>A0A1A2RVM8_9MYCO</name>
<organism evidence="2 3">
    <name type="scientific">Mycobacterium colombiense</name>
    <dbReference type="NCBI Taxonomy" id="339268"/>
    <lineage>
        <taxon>Bacteria</taxon>
        <taxon>Bacillati</taxon>
        <taxon>Actinomycetota</taxon>
        <taxon>Actinomycetes</taxon>
        <taxon>Mycobacteriales</taxon>
        <taxon>Mycobacteriaceae</taxon>
        <taxon>Mycobacterium</taxon>
        <taxon>Mycobacterium avium complex (MAC)</taxon>
    </lineage>
</organism>
<sequence>MILVEYWSGIIGVVEIVFVILFLHSLTAAAIRFFVAASRLQFYCCTVFFVATVTNHLADIGPGALSYRGQLAAIF</sequence>
<evidence type="ECO:0000256" key="1">
    <source>
        <dbReference type="SAM" id="Phobius"/>
    </source>
</evidence>
<dbReference type="AlphaFoldDB" id="A0A1A2RVM8"/>
<keyword evidence="1" id="KW-0472">Membrane</keyword>
<gene>
    <name evidence="2" type="ORF">A5685_10095</name>
</gene>
<reference evidence="2 3" key="1">
    <citation type="submission" date="2016-06" db="EMBL/GenBank/DDBJ databases">
        <authorList>
            <person name="Kjaerup R.B."/>
            <person name="Dalgaard T.S."/>
            <person name="Juul-Madsen H.R."/>
        </authorList>
    </citation>
    <scope>NUCLEOTIDE SEQUENCE [LARGE SCALE GENOMIC DNA]</scope>
    <source>
        <strain evidence="2 3">E2464</strain>
    </source>
</reference>